<feature type="chain" id="PRO_5026865869" evidence="2">
    <location>
        <begin position="21"/>
        <end position="286"/>
    </location>
</feature>
<dbReference type="PANTHER" id="PTHR37549:SF1">
    <property type="entry name" value="LIPOPROTEIN LPRI"/>
    <property type="match status" value="1"/>
</dbReference>
<keyword evidence="2" id="KW-0732">Signal</keyword>
<accession>A0A6M7WW99</accession>
<gene>
    <name evidence="4" type="ORF">EB235_18580</name>
</gene>
<evidence type="ECO:0000313" key="4">
    <source>
        <dbReference type="EMBL" id="QKD03261.1"/>
    </source>
</evidence>
<dbReference type="GO" id="GO:0005576">
    <property type="term" value="C:extracellular region"/>
    <property type="evidence" value="ECO:0007669"/>
    <property type="project" value="TreeGrafter"/>
</dbReference>
<feature type="signal peptide" evidence="2">
    <location>
        <begin position="1"/>
        <end position="20"/>
    </location>
</feature>
<evidence type="ECO:0000259" key="3">
    <source>
        <dbReference type="Pfam" id="PF07007"/>
    </source>
</evidence>
<dbReference type="RefSeq" id="WP_051429591.1">
    <property type="nucleotide sequence ID" value="NZ_CP033367.1"/>
</dbReference>
<dbReference type="Proteomes" id="UP000503017">
    <property type="component" value="Chromosome"/>
</dbReference>
<evidence type="ECO:0000313" key="5">
    <source>
        <dbReference type="Proteomes" id="UP000503017"/>
    </source>
</evidence>
<dbReference type="Gene3D" id="1.20.1270.180">
    <property type="match status" value="1"/>
</dbReference>
<feature type="region of interest" description="Disordered" evidence="1">
    <location>
        <begin position="225"/>
        <end position="269"/>
    </location>
</feature>
<protein>
    <submittedName>
        <fullName evidence="4">DUF1311 domain-containing protein</fullName>
    </submittedName>
</protein>
<name>A0A6M7WW99_RHILI</name>
<feature type="domain" description="Lysozyme inhibitor LprI-like N-terminal" evidence="3">
    <location>
        <begin position="23"/>
        <end position="117"/>
    </location>
</feature>
<dbReference type="InterPro" id="IPR009739">
    <property type="entry name" value="LprI-like_N"/>
</dbReference>
<proteinExistence type="predicted"/>
<reference evidence="4 5" key="1">
    <citation type="submission" date="2018-10" db="EMBL/GenBank/DDBJ databases">
        <authorList>
            <person name="Perry B.J."/>
            <person name="Sullivan J.T."/>
            <person name="Murphy R.J.T."/>
            <person name="Ramsay J.P."/>
            <person name="Ronson C.W."/>
        </authorList>
    </citation>
    <scope>NUCLEOTIDE SEQUENCE [LARGE SCALE GENOMIC DNA]</scope>
    <source>
        <strain evidence="4 5">R88b</strain>
    </source>
</reference>
<evidence type="ECO:0000256" key="2">
    <source>
        <dbReference type="SAM" id="SignalP"/>
    </source>
</evidence>
<dbReference type="Pfam" id="PF07007">
    <property type="entry name" value="LprI"/>
    <property type="match status" value="1"/>
</dbReference>
<dbReference type="PANTHER" id="PTHR37549">
    <property type="entry name" value="LIPOPROTEIN LPRI"/>
    <property type="match status" value="1"/>
</dbReference>
<organism evidence="4 5">
    <name type="scientific">Mesorhizobium loti R88b</name>
    <dbReference type="NCBI Taxonomy" id="935548"/>
    <lineage>
        <taxon>Bacteria</taxon>
        <taxon>Pseudomonadati</taxon>
        <taxon>Pseudomonadota</taxon>
        <taxon>Alphaproteobacteria</taxon>
        <taxon>Hyphomicrobiales</taxon>
        <taxon>Phyllobacteriaceae</taxon>
        <taxon>Mesorhizobium</taxon>
    </lineage>
</organism>
<dbReference type="AlphaFoldDB" id="A0A6M7WW99"/>
<dbReference type="InterPro" id="IPR052755">
    <property type="entry name" value="Lysozyme_Inhibitor_LprI"/>
</dbReference>
<evidence type="ECO:0000256" key="1">
    <source>
        <dbReference type="SAM" id="MobiDB-lite"/>
    </source>
</evidence>
<dbReference type="EMBL" id="CP033367">
    <property type="protein sequence ID" value="QKD03261.1"/>
    <property type="molecule type" value="Genomic_DNA"/>
</dbReference>
<feature type="compositionally biased region" description="Basic and acidic residues" evidence="1">
    <location>
        <begin position="241"/>
        <end position="258"/>
    </location>
</feature>
<sequence>MKLLLLATAALCVLTAPALAFDCSKATTQVEHQICGSKALRRADDEMSTAYAKLLRAVDDPEIHAALIESQRRWIKARDSGINDPATLEAGGTDDDSAPPSWAQVLTRVTQDRTAFLKKTSDGKPAFVASALAQRKALGVSGNGPWAGFSTNCTFIPDRQHPNDYTYNCFGSMSRQNGDRVCVEANDFASYTSQTTRTVVDIVDGRARTRAKCGLGNDGVKTCPDEPVDGKAPDGGWDMTPDTRKAEAPGKPDLKLDPEASETVADADWMSGCLADKSFPAGGTNP</sequence>